<dbReference type="Gene3D" id="3.40.390.10">
    <property type="entry name" value="Collagenase (Catalytic Domain)"/>
    <property type="match status" value="1"/>
</dbReference>
<dbReference type="EMBL" id="QRZC01000034">
    <property type="protein sequence ID" value="RGV37743.1"/>
    <property type="molecule type" value="Genomic_DNA"/>
</dbReference>
<reference evidence="8 9" key="2">
    <citation type="submission" date="2018-08" db="EMBL/GenBank/DDBJ databases">
        <title>A genome reference for cultivated species of the human gut microbiota.</title>
        <authorList>
            <person name="Zou Y."/>
            <person name="Xue W."/>
            <person name="Luo G."/>
        </authorList>
    </citation>
    <scope>NUCLEOTIDE SEQUENCE [LARGE SCALE GENOMIC DNA]</scope>
    <source>
        <strain evidence="5 10">AF14-42</strain>
        <strain evidence="6 9">AM27-46</strain>
        <strain evidence="4 8">TM10-17</strain>
    </source>
</reference>
<keyword evidence="1" id="KW-0732">Signal</keyword>
<evidence type="ECO:0000256" key="1">
    <source>
        <dbReference type="SAM" id="SignalP"/>
    </source>
</evidence>
<name>A0A174SXH3_BACUN</name>
<dbReference type="PROSITE" id="PS51257">
    <property type="entry name" value="PROKAR_LIPOPROTEIN"/>
    <property type="match status" value="1"/>
</dbReference>
<evidence type="ECO:0000313" key="10">
    <source>
        <dbReference type="Proteomes" id="UP000285343"/>
    </source>
</evidence>
<evidence type="ECO:0000313" key="11">
    <source>
        <dbReference type="Proteomes" id="UP000487989"/>
    </source>
</evidence>
<dbReference type="Proteomes" id="UP000263754">
    <property type="component" value="Unassembled WGS sequence"/>
</dbReference>
<evidence type="ECO:0000313" key="9">
    <source>
        <dbReference type="Proteomes" id="UP000284640"/>
    </source>
</evidence>
<dbReference type="InterPro" id="IPR024079">
    <property type="entry name" value="MetalloPept_cat_dom_sf"/>
</dbReference>
<dbReference type="Proteomes" id="UP000487989">
    <property type="component" value="Unassembled WGS sequence"/>
</dbReference>
<gene>
    <name evidence="6" type="ORF">DW729_06525</name>
    <name evidence="5" type="ORF">DWW14_19570</name>
    <name evidence="4" type="ORF">DXD90_02290</name>
    <name evidence="2" type="ORF">ERS852554_02607</name>
    <name evidence="3" type="ORF">GAP48_11815</name>
</gene>
<feature type="signal peptide" evidence="1">
    <location>
        <begin position="1"/>
        <end position="20"/>
    </location>
</feature>
<dbReference type="InterPro" id="IPR024653">
    <property type="entry name" value="Peptidase_M10/M27/M57"/>
</dbReference>
<evidence type="ECO:0000313" key="4">
    <source>
        <dbReference type="EMBL" id="RGI79716.1"/>
    </source>
</evidence>
<organism evidence="2 7">
    <name type="scientific">Bacteroides uniformis</name>
    <dbReference type="NCBI Taxonomy" id="820"/>
    <lineage>
        <taxon>Bacteria</taxon>
        <taxon>Pseudomonadati</taxon>
        <taxon>Bacteroidota</taxon>
        <taxon>Bacteroidia</taxon>
        <taxon>Bacteroidales</taxon>
        <taxon>Bacteroidaceae</taxon>
        <taxon>Bacteroides</taxon>
    </lineage>
</organism>
<evidence type="ECO:0000313" key="5">
    <source>
        <dbReference type="EMBL" id="RGV37743.1"/>
    </source>
</evidence>
<dbReference type="Pfam" id="PF12388">
    <property type="entry name" value="Peptidase_M57"/>
    <property type="match status" value="1"/>
</dbReference>
<dbReference type="Proteomes" id="UP000095788">
    <property type="component" value="Unassembled WGS sequence"/>
</dbReference>
<evidence type="ECO:0000313" key="2">
    <source>
        <dbReference type="EMBL" id="CUQ01476.1"/>
    </source>
</evidence>
<feature type="chain" id="PRO_5036302231" evidence="1">
    <location>
        <begin position="21"/>
        <end position="456"/>
    </location>
</feature>
<dbReference type="EMBL" id="CZBF01000004">
    <property type="protein sequence ID" value="CUQ01476.1"/>
    <property type="molecule type" value="Genomic_DNA"/>
</dbReference>
<dbReference type="Proteomes" id="UP000284640">
    <property type="component" value="Unassembled WGS sequence"/>
</dbReference>
<dbReference type="RefSeq" id="WP_016273350.1">
    <property type="nucleotide sequence ID" value="NZ_CP176641.1"/>
</dbReference>
<protein>
    <submittedName>
        <fullName evidence="2">Dual-action HEIGH metallo-peptidase</fullName>
    </submittedName>
</protein>
<proteinExistence type="predicted"/>
<dbReference type="SUPFAM" id="SSF55486">
    <property type="entry name" value="Metalloproteases ('zincins'), catalytic domain"/>
    <property type="match status" value="1"/>
</dbReference>
<reference evidence="3 11" key="3">
    <citation type="journal article" date="2019" name="Nat. Med.">
        <title>A library of human gut bacterial isolates paired with longitudinal multiomics data enables mechanistic microbiome research.</title>
        <authorList>
            <person name="Poyet M."/>
            <person name="Groussin M."/>
            <person name="Gibbons S.M."/>
            <person name="Avila-Pacheco J."/>
            <person name="Jiang X."/>
            <person name="Kearney S.M."/>
            <person name="Perrotta A.R."/>
            <person name="Berdy B."/>
            <person name="Zhao S."/>
            <person name="Lieberman T.D."/>
            <person name="Swanson P.K."/>
            <person name="Smith M."/>
            <person name="Roesemann S."/>
            <person name="Alexander J.E."/>
            <person name="Rich S.A."/>
            <person name="Livny J."/>
            <person name="Vlamakis H."/>
            <person name="Clish C."/>
            <person name="Bullock K."/>
            <person name="Deik A."/>
            <person name="Scott J."/>
            <person name="Pierce K.A."/>
            <person name="Xavier R.J."/>
            <person name="Alm E.J."/>
        </authorList>
    </citation>
    <scope>NUCLEOTIDE SEQUENCE [LARGE SCALE GENOMIC DNA]</scope>
    <source>
        <strain evidence="3 11">BIOML-A3</strain>
    </source>
</reference>
<reference evidence="2 7" key="1">
    <citation type="submission" date="2015-09" db="EMBL/GenBank/DDBJ databases">
        <authorList>
            <consortium name="Pathogen Informatics"/>
        </authorList>
    </citation>
    <scope>NUCLEOTIDE SEQUENCE [LARGE SCALE GENOMIC DNA]</scope>
    <source>
        <strain evidence="2 7">2789STDY5834942</strain>
    </source>
</reference>
<evidence type="ECO:0000313" key="8">
    <source>
        <dbReference type="Proteomes" id="UP000263754"/>
    </source>
</evidence>
<sequence>MKSKYLFLILIVLSFFFSCSQEDELVIPEKPFENSALELEQAKLAIYAMGFDSAFVTEWDNYYIVEEDILICKDSLNIVSTRQYRTNNYVDNLQSLTIGVDNTIAQSTNWREAVKEVVRLYNDYTGLTISYSEYNPDVKITKKNISGTDVCAMGVFPSSSKKPGKEIFINSSFYTNIDTYLTLKQKIFLLMHELGHNLGLRHTDCFMKGEGNGSYGMVKIPNTPEIDQVSYMNSNTCGLNWNGMPFYDAVALKELWPIRCTLSFYGNKNSASFYKGDSVQLSWYHIPDVIPDSKQFGGWYYDYGLTDECRYGTYIKDDTMLYPKWRSGNGYVSVTEFSSDHPNGNQYMTIEQNTIVTVTCTVKRAFNEWIDIYRHPKETGGVITSYGHWPFVTVQFWMEEYMVGPLTTDVVTHTWKVFLPAGTYIYDAYFSKSLGTQNDGPYEKHGTTRVDISYYN</sequence>
<evidence type="ECO:0000313" key="6">
    <source>
        <dbReference type="EMBL" id="RHE60839.1"/>
    </source>
</evidence>
<evidence type="ECO:0000313" key="3">
    <source>
        <dbReference type="EMBL" id="KAB4253156.1"/>
    </source>
</evidence>
<dbReference type="GO" id="GO:0008237">
    <property type="term" value="F:metallopeptidase activity"/>
    <property type="evidence" value="ECO:0007669"/>
    <property type="project" value="InterPro"/>
</dbReference>
<dbReference type="EMBL" id="WCTJ01000017">
    <property type="protein sequence ID" value="KAB4253156.1"/>
    <property type="molecule type" value="Genomic_DNA"/>
</dbReference>
<dbReference type="AlphaFoldDB" id="A0A174SXH3"/>
<dbReference type="Proteomes" id="UP000285343">
    <property type="component" value="Unassembled WGS sequence"/>
</dbReference>
<dbReference type="EMBL" id="QSOF01000002">
    <property type="protein sequence ID" value="RGI79716.1"/>
    <property type="molecule type" value="Genomic_DNA"/>
</dbReference>
<accession>A0A174SXH3</accession>
<evidence type="ECO:0000313" key="7">
    <source>
        <dbReference type="Proteomes" id="UP000095788"/>
    </source>
</evidence>
<dbReference type="EMBL" id="QSKL01000003">
    <property type="protein sequence ID" value="RHE60839.1"/>
    <property type="molecule type" value="Genomic_DNA"/>
</dbReference>